<dbReference type="GO" id="GO:0016787">
    <property type="term" value="F:hydrolase activity"/>
    <property type="evidence" value="ECO:0007669"/>
    <property type="project" value="UniProtKB-KW"/>
</dbReference>
<feature type="domain" description="Helicase C-terminal" evidence="7">
    <location>
        <begin position="261"/>
        <end position="402"/>
    </location>
</feature>
<dbReference type="CDD" id="cd18787">
    <property type="entry name" value="SF2_C_DEAD"/>
    <property type="match status" value="1"/>
</dbReference>
<sequence>MKGILSKLKTFESLGVIPEICNSLSSAQIEAPTTIQKLAIPSLLQNTFHHLITAQTGTGKTLTYLIPIFQLLHSQEVQAGKILTKPNFPRALIIVPNRDLVAQCADMMSIFNYERKLISCKVSSGISMNIEKESLLNGVDVVVGTPERVEQHILAGNLDLNGLTQLVVDECDTLFDIGYQRLIEFYTKSMIKSKGKINFFAATLPDTLVDKMNNLFSTGPEQEKPALKKIVEKATHYNLSHIKHDFIHSEGGEKQIYLMKIINEALMDGQKKSFMIFCNSVPSAEMVERLLTEKGFKAASLSGKHSLKSRTKSIQAFRDKQIDFLVCNDLASRGLDFPHLNYVINYEFPRALSDYVHRAGRCGRCGRDGTVISFYRKQDRPKIEAMQESFKKGTPLHIEDSFYTDVIEKVNESNNTSEVNQVEKLKTILRKTQK</sequence>
<dbReference type="Pfam" id="PF00271">
    <property type="entry name" value="Helicase_C"/>
    <property type="match status" value="1"/>
</dbReference>
<dbReference type="InterPro" id="IPR027417">
    <property type="entry name" value="P-loop_NTPase"/>
</dbReference>
<dbReference type="PROSITE" id="PS51194">
    <property type="entry name" value="HELICASE_CTER"/>
    <property type="match status" value="1"/>
</dbReference>
<evidence type="ECO:0000256" key="2">
    <source>
        <dbReference type="ARBA" id="ARBA00022801"/>
    </source>
</evidence>
<evidence type="ECO:0008006" key="11">
    <source>
        <dbReference type="Google" id="ProtNLM"/>
    </source>
</evidence>
<dbReference type="Proteomes" id="UP001162131">
    <property type="component" value="Unassembled WGS sequence"/>
</dbReference>
<dbReference type="SUPFAM" id="SSF52540">
    <property type="entry name" value="P-loop containing nucleoside triphosphate hydrolases"/>
    <property type="match status" value="1"/>
</dbReference>
<dbReference type="GO" id="GO:0003724">
    <property type="term" value="F:RNA helicase activity"/>
    <property type="evidence" value="ECO:0007669"/>
    <property type="project" value="InterPro"/>
</dbReference>
<dbReference type="SMART" id="SM00490">
    <property type="entry name" value="HELICc"/>
    <property type="match status" value="1"/>
</dbReference>
<dbReference type="PANTHER" id="PTHR47959:SF1">
    <property type="entry name" value="ATP-DEPENDENT RNA HELICASE DBPA"/>
    <property type="match status" value="1"/>
</dbReference>
<dbReference type="InterPro" id="IPR014001">
    <property type="entry name" value="Helicase_ATP-bd"/>
</dbReference>
<name>A0AAU9JU05_9CILI</name>
<keyword evidence="10" id="KW-1185">Reference proteome</keyword>
<evidence type="ECO:0000259" key="8">
    <source>
        <dbReference type="PROSITE" id="PS51195"/>
    </source>
</evidence>
<dbReference type="SMART" id="SM00487">
    <property type="entry name" value="DEXDc"/>
    <property type="match status" value="1"/>
</dbReference>
<reference evidence="9" key="1">
    <citation type="submission" date="2021-09" db="EMBL/GenBank/DDBJ databases">
        <authorList>
            <consortium name="AG Swart"/>
            <person name="Singh M."/>
            <person name="Singh A."/>
            <person name="Seah K."/>
            <person name="Emmerich C."/>
        </authorList>
    </citation>
    <scope>NUCLEOTIDE SEQUENCE</scope>
    <source>
        <strain evidence="9">ATCC30299</strain>
    </source>
</reference>
<keyword evidence="1" id="KW-0547">Nucleotide-binding</keyword>
<dbReference type="CDD" id="cd00268">
    <property type="entry name" value="DEADc"/>
    <property type="match status" value="1"/>
</dbReference>
<protein>
    <recommendedName>
        <fullName evidence="11">DEAD/DEAH box helicase</fullName>
    </recommendedName>
</protein>
<evidence type="ECO:0000256" key="4">
    <source>
        <dbReference type="ARBA" id="ARBA00022840"/>
    </source>
</evidence>
<dbReference type="InterPro" id="IPR011545">
    <property type="entry name" value="DEAD/DEAH_box_helicase_dom"/>
</dbReference>
<proteinExistence type="predicted"/>
<gene>
    <name evidence="9" type="ORF">BSTOLATCC_MIC53322</name>
</gene>
<keyword evidence="4" id="KW-0067">ATP-binding</keyword>
<evidence type="ECO:0000259" key="6">
    <source>
        <dbReference type="PROSITE" id="PS51192"/>
    </source>
</evidence>
<dbReference type="GO" id="GO:0005524">
    <property type="term" value="F:ATP binding"/>
    <property type="evidence" value="ECO:0007669"/>
    <property type="project" value="UniProtKB-KW"/>
</dbReference>
<keyword evidence="2" id="KW-0378">Hydrolase</keyword>
<dbReference type="Pfam" id="PF00270">
    <property type="entry name" value="DEAD"/>
    <property type="match status" value="1"/>
</dbReference>
<comment type="caution">
    <text evidence="9">The sequence shown here is derived from an EMBL/GenBank/DDBJ whole genome shotgun (WGS) entry which is preliminary data.</text>
</comment>
<dbReference type="PROSITE" id="PS51192">
    <property type="entry name" value="HELICASE_ATP_BIND_1"/>
    <property type="match status" value="1"/>
</dbReference>
<evidence type="ECO:0000256" key="3">
    <source>
        <dbReference type="ARBA" id="ARBA00022806"/>
    </source>
</evidence>
<evidence type="ECO:0000313" key="9">
    <source>
        <dbReference type="EMBL" id="CAG9331247.1"/>
    </source>
</evidence>
<organism evidence="9 10">
    <name type="scientific">Blepharisma stoltei</name>
    <dbReference type="NCBI Taxonomy" id="1481888"/>
    <lineage>
        <taxon>Eukaryota</taxon>
        <taxon>Sar</taxon>
        <taxon>Alveolata</taxon>
        <taxon>Ciliophora</taxon>
        <taxon>Postciliodesmatophora</taxon>
        <taxon>Heterotrichea</taxon>
        <taxon>Heterotrichida</taxon>
        <taxon>Blepharismidae</taxon>
        <taxon>Blepharisma</taxon>
    </lineage>
</organism>
<accession>A0AAU9JU05</accession>
<dbReference type="AlphaFoldDB" id="A0AAU9JU05"/>
<keyword evidence="3" id="KW-0347">Helicase</keyword>
<evidence type="ECO:0000256" key="5">
    <source>
        <dbReference type="PROSITE-ProRule" id="PRU00552"/>
    </source>
</evidence>
<dbReference type="InterPro" id="IPR050079">
    <property type="entry name" value="DEAD_box_RNA_helicase"/>
</dbReference>
<dbReference type="InterPro" id="IPR001650">
    <property type="entry name" value="Helicase_C-like"/>
</dbReference>
<evidence type="ECO:0000256" key="1">
    <source>
        <dbReference type="ARBA" id="ARBA00022741"/>
    </source>
</evidence>
<dbReference type="PANTHER" id="PTHR47959">
    <property type="entry name" value="ATP-DEPENDENT RNA HELICASE RHLE-RELATED"/>
    <property type="match status" value="1"/>
</dbReference>
<evidence type="ECO:0000259" key="7">
    <source>
        <dbReference type="PROSITE" id="PS51194"/>
    </source>
</evidence>
<evidence type="ECO:0000313" key="10">
    <source>
        <dbReference type="Proteomes" id="UP001162131"/>
    </source>
</evidence>
<dbReference type="EMBL" id="CAJZBQ010000053">
    <property type="protein sequence ID" value="CAG9331247.1"/>
    <property type="molecule type" value="Genomic_DNA"/>
</dbReference>
<feature type="domain" description="Helicase ATP-binding" evidence="6">
    <location>
        <begin position="41"/>
        <end position="222"/>
    </location>
</feature>
<dbReference type="GO" id="GO:0005829">
    <property type="term" value="C:cytosol"/>
    <property type="evidence" value="ECO:0007669"/>
    <property type="project" value="TreeGrafter"/>
</dbReference>
<dbReference type="InterPro" id="IPR044742">
    <property type="entry name" value="DEAD/DEAH_RhlB"/>
</dbReference>
<dbReference type="PROSITE" id="PS51195">
    <property type="entry name" value="Q_MOTIF"/>
    <property type="match status" value="1"/>
</dbReference>
<feature type="domain" description="DEAD-box RNA helicase Q" evidence="8">
    <location>
        <begin position="9"/>
        <end position="37"/>
    </location>
</feature>
<dbReference type="InterPro" id="IPR014014">
    <property type="entry name" value="RNA_helicase_DEAD_Q_motif"/>
</dbReference>
<dbReference type="Gene3D" id="3.40.50.300">
    <property type="entry name" value="P-loop containing nucleotide triphosphate hydrolases"/>
    <property type="match status" value="2"/>
</dbReference>
<dbReference type="GO" id="GO:0003676">
    <property type="term" value="F:nucleic acid binding"/>
    <property type="evidence" value="ECO:0007669"/>
    <property type="project" value="InterPro"/>
</dbReference>
<feature type="short sequence motif" description="Q motif" evidence="5">
    <location>
        <begin position="9"/>
        <end position="37"/>
    </location>
</feature>